<dbReference type="Proteomes" id="UP001158576">
    <property type="component" value="Chromosome 2"/>
</dbReference>
<proteinExistence type="predicted"/>
<dbReference type="Pfam" id="PF00294">
    <property type="entry name" value="PfkB"/>
    <property type="match status" value="1"/>
</dbReference>
<evidence type="ECO:0000313" key="5">
    <source>
        <dbReference type="Proteomes" id="UP001158576"/>
    </source>
</evidence>
<gene>
    <name evidence="4" type="ORF">OKIOD_LOCUS16840</name>
</gene>
<dbReference type="Gene3D" id="3.40.1190.20">
    <property type="match status" value="1"/>
</dbReference>
<protein>
    <submittedName>
        <fullName evidence="4">Oidioi.mRNA.OKI2018_I69.chr2.g8075.t1.cds</fullName>
    </submittedName>
</protein>
<keyword evidence="2" id="KW-0418">Kinase</keyword>
<organism evidence="4 5">
    <name type="scientific">Oikopleura dioica</name>
    <name type="common">Tunicate</name>
    <dbReference type="NCBI Taxonomy" id="34765"/>
    <lineage>
        <taxon>Eukaryota</taxon>
        <taxon>Metazoa</taxon>
        <taxon>Chordata</taxon>
        <taxon>Tunicata</taxon>
        <taxon>Appendicularia</taxon>
        <taxon>Copelata</taxon>
        <taxon>Oikopleuridae</taxon>
        <taxon>Oikopleura</taxon>
    </lineage>
</organism>
<dbReference type="PROSITE" id="PS00584">
    <property type="entry name" value="PFKB_KINASES_2"/>
    <property type="match status" value="1"/>
</dbReference>
<dbReference type="InterPro" id="IPR002173">
    <property type="entry name" value="Carboh/pur_kinase_PfkB_CS"/>
</dbReference>
<evidence type="ECO:0000256" key="2">
    <source>
        <dbReference type="ARBA" id="ARBA00022777"/>
    </source>
</evidence>
<keyword evidence="5" id="KW-1185">Reference proteome</keyword>
<dbReference type="SUPFAM" id="SSF53613">
    <property type="entry name" value="Ribokinase-like"/>
    <property type="match status" value="1"/>
</dbReference>
<evidence type="ECO:0000256" key="1">
    <source>
        <dbReference type="ARBA" id="ARBA00022679"/>
    </source>
</evidence>
<dbReference type="PANTHER" id="PTHR10584">
    <property type="entry name" value="SUGAR KINASE"/>
    <property type="match status" value="1"/>
</dbReference>
<evidence type="ECO:0000313" key="4">
    <source>
        <dbReference type="EMBL" id="CAG5113990.1"/>
    </source>
</evidence>
<evidence type="ECO:0000259" key="3">
    <source>
        <dbReference type="Pfam" id="PF00294"/>
    </source>
</evidence>
<dbReference type="EMBL" id="OU015567">
    <property type="protein sequence ID" value="CAG5113990.1"/>
    <property type="molecule type" value="Genomic_DNA"/>
</dbReference>
<name>A0ABN7TEH3_OIKDI</name>
<feature type="domain" description="Carbohydrate kinase PfkB" evidence="3">
    <location>
        <begin position="89"/>
        <end position="247"/>
    </location>
</feature>
<reference evidence="4 5" key="1">
    <citation type="submission" date="2021-04" db="EMBL/GenBank/DDBJ databases">
        <authorList>
            <person name="Bliznina A."/>
        </authorList>
    </citation>
    <scope>NUCLEOTIDE SEQUENCE [LARGE SCALE GENOMIC DNA]</scope>
</reference>
<keyword evidence="1" id="KW-0808">Transferase</keyword>
<dbReference type="PANTHER" id="PTHR10584:SF166">
    <property type="entry name" value="RIBOKINASE"/>
    <property type="match status" value="1"/>
</dbReference>
<accession>A0ABN7TEH3</accession>
<dbReference type="InterPro" id="IPR011611">
    <property type="entry name" value="PfkB_dom"/>
</dbReference>
<dbReference type="InterPro" id="IPR029056">
    <property type="entry name" value="Ribokinase-like"/>
</dbReference>
<sequence length="255" mass="27670">MLDVLTKLPEHFGIKKNGKSSDSDALEKLCADLISSSPAKMIQVICSLKNILADSTLIFPVLSDFVGFCSSYEVLERIALNEEAFKGTKIVICQNEIPVSTTKRALQLGRAAGAKTIYSPAPCPSREDFETFSEQIDFLIANQTEALELSGKETIEDAATTLQEKYKLKSVIVTLGGDGFAVKSEGELTLHPVVEKVDVVDTTGAGDSFVGAFSYSLTKTQKTTIEHAKFASMVASRSTTRKGTQKSYFCLSELE</sequence>